<evidence type="ECO:0000313" key="2">
    <source>
        <dbReference type="Proteomes" id="UP000672657"/>
    </source>
</evidence>
<keyword evidence="2" id="KW-1185">Reference proteome</keyword>
<accession>A0ABM8TID8</accession>
<proteinExistence type="predicted"/>
<comment type="caution">
    <text evidence="1">The sequence shown here is derived from an EMBL/GenBank/DDBJ whole genome shotgun (WGS) entry which is preliminary data.</text>
</comment>
<gene>
    <name evidence="1" type="ORF">LMG26411_03158</name>
</gene>
<dbReference type="EMBL" id="CAJPVI010000018">
    <property type="protein sequence ID" value="CAG2147574.1"/>
    <property type="molecule type" value="Genomic_DNA"/>
</dbReference>
<name>A0ABM8TID8_9BURK</name>
<sequence>MTTWFKRILTAGAMALAIGTAGVGLSTHAVAQDKPAA</sequence>
<dbReference type="Proteomes" id="UP000672657">
    <property type="component" value="Unassembled WGS sequence"/>
</dbReference>
<reference evidence="1 2" key="1">
    <citation type="submission" date="2021-03" db="EMBL/GenBank/DDBJ databases">
        <authorList>
            <person name="Peeters C."/>
        </authorList>
    </citation>
    <scope>NUCLEOTIDE SEQUENCE [LARGE SCALE GENOMIC DNA]</scope>
    <source>
        <strain evidence="1 2">LMG 26411</strain>
    </source>
</reference>
<protein>
    <submittedName>
        <fullName evidence="1">Uncharacterized protein</fullName>
    </submittedName>
</protein>
<evidence type="ECO:0000313" key="1">
    <source>
        <dbReference type="EMBL" id="CAG2147574.1"/>
    </source>
</evidence>
<organism evidence="1 2">
    <name type="scientific">Cupriavidus numazuensis</name>
    <dbReference type="NCBI Taxonomy" id="221992"/>
    <lineage>
        <taxon>Bacteria</taxon>
        <taxon>Pseudomonadati</taxon>
        <taxon>Pseudomonadota</taxon>
        <taxon>Betaproteobacteria</taxon>
        <taxon>Burkholderiales</taxon>
        <taxon>Burkholderiaceae</taxon>
        <taxon>Cupriavidus</taxon>
    </lineage>
</organism>